<accession>A0ACC0B3M0</accession>
<comment type="caution">
    <text evidence="1">The sequence shown here is derived from an EMBL/GenBank/DDBJ whole genome shotgun (WGS) entry which is preliminary data.</text>
</comment>
<proteinExistence type="predicted"/>
<name>A0ACC0B3M0_CATRO</name>
<gene>
    <name evidence="1" type="ORF">M9H77_17081</name>
</gene>
<keyword evidence="2" id="KW-1185">Reference proteome</keyword>
<evidence type="ECO:0000313" key="2">
    <source>
        <dbReference type="Proteomes" id="UP001060085"/>
    </source>
</evidence>
<reference evidence="2" key="1">
    <citation type="journal article" date="2023" name="Nat. Plants">
        <title>Single-cell RNA sequencing provides a high-resolution roadmap for understanding the multicellular compartmentation of specialized metabolism.</title>
        <authorList>
            <person name="Sun S."/>
            <person name="Shen X."/>
            <person name="Li Y."/>
            <person name="Li Y."/>
            <person name="Wang S."/>
            <person name="Li R."/>
            <person name="Zhang H."/>
            <person name="Shen G."/>
            <person name="Guo B."/>
            <person name="Wei J."/>
            <person name="Xu J."/>
            <person name="St-Pierre B."/>
            <person name="Chen S."/>
            <person name="Sun C."/>
        </authorList>
    </citation>
    <scope>NUCLEOTIDE SEQUENCE [LARGE SCALE GENOMIC DNA]</scope>
</reference>
<sequence>MLNPLLLPVLSIFDFHLMIYAYVPRYFLENTLSLHVIENLGTEPMEDIDEGIEEGSEREHNTEGKGSSYAKKTRAATPAHFAHLKAKNALNRHFYKNTAELRMVELINKPIRAEKRITQESLEQYNVMELLLGMSCVELALFAEQFNENLVKEFYVNLTEEVGNLKRQLMTILEEEVDFEEVTKVLTGDAGAVWPETNKFNSNLMKMPYRALFRENDQHLYCYLEKHPQADRPNEGLPGSSHLKRSSPAPSWPPPSTDSSEVTTILDLLNQQLSNVMASVLQMQQDLESLKDKLP</sequence>
<dbReference type="EMBL" id="CM044704">
    <property type="protein sequence ID" value="KAI5667228.1"/>
    <property type="molecule type" value="Genomic_DNA"/>
</dbReference>
<evidence type="ECO:0000313" key="1">
    <source>
        <dbReference type="EMBL" id="KAI5667228.1"/>
    </source>
</evidence>
<protein>
    <submittedName>
        <fullName evidence="1">Uncharacterized protein</fullName>
    </submittedName>
</protein>
<organism evidence="1 2">
    <name type="scientific">Catharanthus roseus</name>
    <name type="common">Madagascar periwinkle</name>
    <name type="synonym">Vinca rosea</name>
    <dbReference type="NCBI Taxonomy" id="4058"/>
    <lineage>
        <taxon>Eukaryota</taxon>
        <taxon>Viridiplantae</taxon>
        <taxon>Streptophyta</taxon>
        <taxon>Embryophyta</taxon>
        <taxon>Tracheophyta</taxon>
        <taxon>Spermatophyta</taxon>
        <taxon>Magnoliopsida</taxon>
        <taxon>eudicotyledons</taxon>
        <taxon>Gunneridae</taxon>
        <taxon>Pentapetalae</taxon>
        <taxon>asterids</taxon>
        <taxon>lamiids</taxon>
        <taxon>Gentianales</taxon>
        <taxon>Apocynaceae</taxon>
        <taxon>Rauvolfioideae</taxon>
        <taxon>Vinceae</taxon>
        <taxon>Catharanthinae</taxon>
        <taxon>Catharanthus</taxon>
    </lineage>
</organism>
<dbReference type="Proteomes" id="UP001060085">
    <property type="component" value="Linkage Group LG04"/>
</dbReference>